<evidence type="ECO:0000313" key="10">
    <source>
        <dbReference type="Proteomes" id="UP000233375"/>
    </source>
</evidence>
<keyword evidence="2" id="KW-0547">Nucleotide-binding</keyword>
<keyword evidence="5" id="KW-0067">ATP-binding</keyword>
<evidence type="ECO:0000256" key="3">
    <source>
        <dbReference type="ARBA" id="ARBA00022801"/>
    </source>
</evidence>
<dbReference type="Pfam" id="PF13086">
    <property type="entry name" value="AAA_11"/>
    <property type="match status" value="1"/>
</dbReference>
<proteinExistence type="inferred from homology"/>
<dbReference type="InterPro" id="IPR050534">
    <property type="entry name" value="Coronavir_polyprotein_1ab"/>
</dbReference>
<dbReference type="EMBL" id="PISE01000014">
    <property type="protein sequence ID" value="PKG24406.1"/>
    <property type="molecule type" value="Genomic_DNA"/>
</dbReference>
<dbReference type="InterPro" id="IPR041679">
    <property type="entry name" value="DNA2/NAM7-like_C"/>
</dbReference>
<name>A0A2N0Z4H4_9BACI</name>
<comment type="caution">
    <text evidence="9">The sequence shown here is derived from an EMBL/GenBank/DDBJ whole genome shotgun (WGS) entry which is preliminary data.</text>
</comment>
<evidence type="ECO:0000256" key="6">
    <source>
        <dbReference type="SAM" id="Coils"/>
    </source>
</evidence>
<dbReference type="PANTHER" id="PTHR43788:SF8">
    <property type="entry name" value="DNA-BINDING PROTEIN SMUBP-2"/>
    <property type="match status" value="1"/>
</dbReference>
<protein>
    <submittedName>
        <fullName evidence="9">DNA helicase</fullName>
    </submittedName>
</protein>
<dbReference type="InterPro" id="IPR047187">
    <property type="entry name" value="SF1_C_Upf1"/>
</dbReference>
<dbReference type="GO" id="GO:0043139">
    <property type="term" value="F:5'-3' DNA helicase activity"/>
    <property type="evidence" value="ECO:0007669"/>
    <property type="project" value="TreeGrafter"/>
</dbReference>
<evidence type="ECO:0000259" key="8">
    <source>
        <dbReference type="Pfam" id="PF13087"/>
    </source>
</evidence>
<evidence type="ECO:0000256" key="5">
    <source>
        <dbReference type="ARBA" id="ARBA00022840"/>
    </source>
</evidence>
<dbReference type="OrthoDB" id="9757917at2"/>
<accession>A0A2N0Z4H4</accession>
<evidence type="ECO:0000256" key="1">
    <source>
        <dbReference type="ARBA" id="ARBA00007913"/>
    </source>
</evidence>
<evidence type="ECO:0000313" key="9">
    <source>
        <dbReference type="EMBL" id="PKG24406.1"/>
    </source>
</evidence>
<feature type="coiled-coil region" evidence="6">
    <location>
        <begin position="244"/>
        <end position="301"/>
    </location>
</feature>
<feature type="domain" description="DNA2/NAM7 helicase helicase" evidence="7">
    <location>
        <begin position="158"/>
        <end position="365"/>
    </location>
</feature>
<keyword evidence="4 9" id="KW-0347">Helicase</keyword>
<dbReference type="Proteomes" id="UP000233375">
    <property type="component" value="Unassembled WGS sequence"/>
</dbReference>
<dbReference type="Pfam" id="PF13087">
    <property type="entry name" value="AAA_12"/>
    <property type="match status" value="1"/>
</dbReference>
<sequence length="745" mass="84939">MKASTYIKEWQKALQEEINHLKRYSNTKIALYNGKMLHTEENYTYYFETSSFTKIPIGSNIVIEWGSAKIDGRILSSDGKSLLVVLEKTIGETVSEAYLFHDPWELLEQLMARFDGIKESKRKRTRIQQLMNPETEPRHPIEGIKNHVHELALRCKYNPVTYVWGPPGTGKTYTLARVALQRYWKGKRILILSQSNQAVDVLLKEITETATQKDRFKMGDILRYGSNTTDGIFADDKITTTSLLEEKDQNLAQQKSALIEEKRLLKQDLAKSFSMRDSSELLKLEEKLAQVLEKIRKREIQFVKKAMIVGTTLAKAATDTTIYEDNFDLVIVDEASMCYVPQAAFAASLAKRTIICGDFKQLPPIAAGRTNLINKWLKDDIFSASHVAEKVTGSKLHPHLLLLNEQRRMHPSISSFTNKHIYHSLVGDHASVAKKRQKIASKAPFPQEANILLDTSGFGEYTTYEKGSKSKINVMQLLLSFQLMYEGIKNGMTSIGYVTPYRAQAELMSALAEELLPEQVAKGVLTIATVHRFQGSEKDMVIFDNVEGFPIERPGMLLVGKESERLINVAITRTKGKFIHVANRDYVKQTISRQKTIRKLMDHQEEGHLVILPKQIGAWIKHAFAYLHWSHGKKLDIIQADIKRARSSIVFVLTKGTHFSIEWITMLNERKKQVPVTIYGEKSPSKDYRFTNWEDSTFPMMIIDEKIVWLGHPLEGVKRIKPPSIAARVKSVSLAEYLLKQLPEK</sequence>
<dbReference type="InterPro" id="IPR041677">
    <property type="entry name" value="DNA2/NAM7_AAA_11"/>
</dbReference>
<evidence type="ECO:0000256" key="4">
    <source>
        <dbReference type="ARBA" id="ARBA00022806"/>
    </source>
</evidence>
<feature type="domain" description="DNA2/NAM7 helicase-like C-terminal" evidence="8">
    <location>
        <begin position="399"/>
        <end position="584"/>
    </location>
</feature>
<dbReference type="CDD" id="cd18808">
    <property type="entry name" value="SF1_C_Upf1"/>
    <property type="match status" value="1"/>
</dbReference>
<dbReference type="GO" id="GO:0005524">
    <property type="term" value="F:ATP binding"/>
    <property type="evidence" value="ECO:0007669"/>
    <property type="project" value="UniProtKB-KW"/>
</dbReference>
<keyword evidence="3" id="KW-0378">Hydrolase</keyword>
<evidence type="ECO:0000259" key="7">
    <source>
        <dbReference type="Pfam" id="PF13086"/>
    </source>
</evidence>
<gene>
    <name evidence="9" type="ORF">CWS01_07005</name>
</gene>
<keyword evidence="6" id="KW-0175">Coiled coil</keyword>
<dbReference type="GO" id="GO:0016787">
    <property type="term" value="F:hydrolase activity"/>
    <property type="evidence" value="ECO:0007669"/>
    <property type="project" value="UniProtKB-KW"/>
</dbReference>
<dbReference type="InterPro" id="IPR027417">
    <property type="entry name" value="P-loop_NTPase"/>
</dbReference>
<reference evidence="9 10" key="1">
    <citation type="journal article" date="2003" name="Int. J. Syst. Evol. Microbiol.">
        <title>Bacillus nealsonii sp. nov., isolated from a spacecraft-assembly facility, whose spores are gamma-radiation resistant.</title>
        <authorList>
            <person name="Venkateswaran K."/>
            <person name="Kempf M."/>
            <person name="Chen F."/>
            <person name="Satomi M."/>
            <person name="Nicholson W."/>
            <person name="Kern R."/>
        </authorList>
    </citation>
    <scope>NUCLEOTIDE SEQUENCE [LARGE SCALE GENOMIC DNA]</scope>
    <source>
        <strain evidence="9 10">FO-92</strain>
    </source>
</reference>
<organism evidence="9 10">
    <name type="scientific">Niallia nealsonii</name>
    <dbReference type="NCBI Taxonomy" id="115979"/>
    <lineage>
        <taxon>Bacteria</taxon>
        <taxon>Bacillati</taxon>
        <taxon>Bacillota</taxon>
        <taxon>Bacilli</taxon>
        <taxon>Bacillales</taxon>
        <taxon>Bacillaceae</taxon>
        <taxon>Niallia</taxon>
    </lineage>
</organism>
<keyword evidence="10" id="KW-1185">Reference proteome</keyword>
<dbReference type="AlphaFoldDB" id="A0A2N0Z4H4"/>
<comment type="similarity">
    <text evidence="1">Belongs to the DNA2/NAM7 helicase family.</text>
</comment>
<evidence type="ECO:0000256" key="2">
    <source>
        <dbReference type="ARBA" id="ARBA00022741"/>
    </source>
</evidence>
<dbReference type="Gene3D" id="3.40.50.300">
    <property type="entry name" value="P-loop containing nucleotide triphosphate hydrolases"/>
    <property type="match status" value="2"/>
</dbReference>
<dbReference type="PANTHER" id="PTHR43788">
    <property type="entry name" value="DNA2/NAM7 HELICASE FAMILY MEMBER"/>
    <property type="match status" value="1"/>
</dbReference>
<dbReference type="SUPFAM" id="SSF52540">
    <property type="entry name" value="P-loop containing nucleoside triphosphate hydrolases"/>
    <property type="match status" value="1"/>
</dbReference>